<dbReference type="InterPro" id="IPR050495">
    <property type="entry name" value="ATG22/LtaA_families"/>
</dbReference>
<keyword evidence="4 6" id="KW-1133">Transmembrane helix</keyword>
<evidence type="ECO:0000313" key="8">
    <source>
        <dbReference type="EMBL" id="NNF07194.1"/>
    </source>
</evidence>
<evidence type="ECO:0000256" key="2">
    <source>
        <dbReference type="ARBA" id="ARBA00022448"/>
    </source>
</evidence>
<feature type="transmembrane region" description="Helical" evidence="6">
    <location>
        <begin position="281"/>
        <end position="301"/>
    </location>
</feature>
<dbReference type="InterPro" id="IPR036259">
    <property type="entry name" value="MFS_trans_sf"/>
</dbReference>
<keyword evidence="5 6" id="KW-0472">Membrane</keyword>
<feature type="transmembrane region" description="Helical" evidence="6">
    <location>
        <begin position="310"/>
        <end position="329"/>
    </location>
</feature>
<accession>A0A7Y2EC99</accession>
<dbReference type="EMBL" id="JABDJR010000425">
    <property type="protein sequence ID" value="NNF07194.1"/>
    <property type="molecule type" value="Genomic_DNA"/>
</dbReference>
<dbReference type="GO" id="GO:0022857">
    <property type="term" value="F:transmembrane transporter activity"/>
    <property type="evidence" value="ECO:0007669"/>
    <property type="project" value="InterPro"/>
</dbReference>
<feature type="transmembrane region" description="Helical" evidence="6">
    <location>
        <begin position="147"/>
        <end position="170"/>
    </location>
</feature>
<proteinExistence type="predicted"/>
<feature type="transmembrane region" description="Helical" evidence="6">
    <location>
        <begin position="20"/>
        <end position="38"/>
    </location>
</feature>
<evidence type="ECO:0000313" key="9">
    <source>
        <dbReference type="Proteomes" id="UP000547674"/>
    </source>
</evidence>
<keyword evidence="2" id="KW-0813">Transport</keyword>
<evidence type="ECO:0000256" key="3">
    <source>
        <dbReference type="ARBA" id="ARBA00022692"/>
    </source>
</evidence>
<keyword evidence="3 6" id="KW-0812">Transmembrane</keyword>
<comment type="caution">
    <text evidence="8">The sequence shown here is derived from an EMBL/GenBank/DDBJ whole genome shotgun (WGS) entry which is preliminary data.</text>
</comment>
<feature type="transmembrane region" description="Helical" evidence="6">
    <location>
        <begin position="50"/>
        <end position="71"/>
    </location>
</feature>
<dbReference type="InterPro" id="IPR020846">
    <property type="entry name" value="MFS_dom"/>
</dbReference>
<gene>
    <name evidence="8" type="ORF">HKN21_10580</name>
</gene>
<dbReference type="PANTHER" id="PTHR23519">
    <property type="entry name" value="AUTOPHAGY-RELATED PROTEIN 22"/>
    <property type="match status" value="1"/>
</dbReference>
<dbReference type="Pfam" id="PF11700">
    <property type="entry name" value="ATG22"/>
    <property type="match status" value="1"/>
</dbReference>
<dbReference type="Gene3D" id="1.20.1250.20">
    <property type="entry name" value="MFS general substrate transporter like domains"/>
    <property type="match status" value="2"/>
</dbReference>
<comment type="subcellular location">
    <subcellularLocation>
        <location evidence="1">Endomembrane system</location>
        <topology evidence="1">Multi-pass membrane protein</topology>
    </subcellularLocation>
</comment>
<name>A0A7Y2EC99_UNCEI</name>
<feature type="transmembrane region" description="Helical" evidence="6">
    <location>
        <begin position="335"/>
        <end position="356"/>
    </location>
</feature>
<evidence type="ECO:0000259" key="7">
    <source>
        <dbReference type="PROSITE" id="PS50850"/>
    </source>
</evidence>
<feature type="transmembrane region" description="Helical" evidence="6">
    <location>
        <begin position="83"/>
        <end position="102"/>
    </location>
</feature>
<dbReference type="GO" id="GO:0012505">
    <property type="term" value="C:endomembrane system"/>
    <property type="evidence" value="ECO:0007669"/>
    <property type="project" value="UniProtKB-SubCell"/>
</dbReference>
<reference evidence="8 9" key="1">
    <citation type="submission" date="2020-03" db="EMBL/GenBank/DDBJ databases">
        <title>Metabolic flexibility allows generalist bacteria to become dominant in a frequently disturbed ecosystem.</title>
        <authorList>
            <person name="Chen Y.-J."/>
            <person name="Leung P.M."/>
            <person name="Bay S.K."/>
            <person name="Hugenholtz P."/>
            <person name="Kessler A.J."/>
            <person name="Shelley G."/>
            <person name="Waite D.W."/>
            <person name="Cook P.L."/>
            <person name="Greening C."/>
        </authorList>
    </citation>
    <scope>NUCLEOTIDE SEQUENCE [LARGE SCALE GENOMIC DNA]</scope>
    <source>
        <strain evidence="8">SS_bin_28</strain>
    </source>
</reference>
<feature type="transmembrane region" description="Helical" evidence="6">
    <location>
        <begin position="402"/>
        <end position="420"/>
    </location>
</feature>
<dbReference type="AlphaFoldDB" id="A0A7Y2EC99"/>
<dbReference type="InterPro" id="IPR024671">
    <property type="entry name" value="Atg22-like"/>
</dbReference>
<feature type="transmembrane region" description="Helical" evidence="6">
    <location>
        <begin position="190"/>
        <end position="211"/>
    </location>
</feature>
<protein>
    <submittedName>
        <fullName evidence="8">MFS transporter</fullName>
    </submittedName>
</protein>
<evidence type="ECO:0000256" key="5">
    <source>
        <dbReference type="ARBA" id="ARBA00023136"/>
    </source>
</evidence>
<dbReference type="PROSITE" id="PS50850">
    <property type="entry name" value="MFS"/>
    <property type="match status" value="1"/>
</dbReference>
<feature type="transmembrane region" description="Helical" evidence="6">
    <location>
        <begin position="246"/>
        <end position="269"/>
    </location>
</feature>
<feature type="domain" description="Major facilitator superfamily (MFS) profile" evidence="7">
    <location>
        <begin position="1"/>
        <end position="428"/>
    </location>
</feature>
<feature type="transmembrane region" description="Helical" evidence="6">
    <location>
        <begin position="108"/>
        <end position="135"/>
    </location>
</feature>
<evidence type="ECO:0000256" key="6">
    <source>
        <dbReference type="SAM" id="Phobius"/>
    </source>
</evidence>
<dbReference type="PANTHER" id="PTHR23519:SF1">
    <property type="entry name" value="AUTOPHAGY-RELATED PROTEIN 22"/>
    <property type="match status" value="1"/>
</dbReference>
<sequence>MGSSSSSPNPKPRGALSWALYDLANTIYSMNVVSLFFVQWVTVDRGREDFWFSLFYGGSMLLVALTLPYLGLWSDRRGRRLPFLAIFTLVCVLATAALGPLTKATTTVGLVLALVAFALSNYAFQGGLVFYNSLLPSVSTKSTRGRISGFGVALGYLGSFLGMLLVVPLVEGKMPIFNWEPGFIEAGGRTAAFIPTAILVALFALPIFLRVKEAPATGGSKPSWNEAFRDLKAIVTDRERYPGVGWFLLANFFVLDAIHTAIVFMSVYAEKVVGLPDSAKATFFMLATIPAIFGSFFAGWLSDRIGPKRVFTVTVWLWVVVPIVIAVAVSPKVFYAMGIVVGLLLGTLWTVTRPFLLSLAPAGDEGRLFGVYAFCNKSAAVLGPQVWALTVFLGSSLGPAKYRLAIIVLAGVAAIGALILRKVPDPSKARTSN</sequence>
<feature type="transmembrane region" description="Helical" evidence="6">
    <location>
        <begin position="368"/>
        <end position="390"/>
    </location>
</feature>
<evidence type="ECO:0000256" key="4">
    <source>
        <dbReference type="ARBA" id="ARBA00022989"/>
    </source>
</evidence>
<dbReference type="Proteomes" id="UP000547674">
    <property type="component" value="Unassembled WGS sequence"/>
</dbReference>
<dbReference type="SUPFAM" id="SSF103473">
    <property type="entry name" value="MFS general substrate transporter"/>
    <property type="match status" value="1"/>
</dbReference>
<evidence type="ECO:0000256" key="1">
    <source>
        <dbReference type="ARBA" id="ARBA00004127"/>
    </source>
</evidence>
<organism evidence="8 9">
    <name type="scientific">Eiseniibacteriota bacterium</name>
    <dbReference type="NCBI Taxonomy" id="2212470"/>
    <lineage>
        <taxon>Bacteria</taxon>
        <taxon>Candidatus Eiseniibacteriota</taxon>
    </lineage>
</organism>